<dbReference type="Proteomes" id="UP000294656">
    <property type="component" value="Unassembled WGS sequence"/>
</dbReference>
<dbReference type="AlphaFoldDB" id="A0A4R6M5Z3"/>
<evidence type="ECO:0000313" key="2">
    <source>
        <dbReference type="EMBL" id="TDO96235.1"/>
    </source>
</evidence>
<accession>A0A4R6M5Z3</accession>
<name>A0A4R6M5Z3_9GAMM</name>
<sequence>MSSNITLFAGSQKVEDRSSAVIMPFDSSRVLFLSQLSEALLQGNYSAPLKALGFWLRESQIKAWKEEYKPNDHLLLAPIGRVFIVSPSNVEGLFAYSWSLSYLMGNQTIVRVSAAITSDQKKLFDLFNLIDEQTNGEALNNQAFLSYDKHSDWTRKCSDWCQFRMLWGSDQSIEDIRRVTLPAQSQERVFPDRYSISVLHLEEQDIPIISGLAESFARDVITFQQQACASPKWVIWYRTSKKIQTLFWDAVEKFIVGSFAKNETFMSAQYLCAFGAEVERVGGLSIVNYREIINDGVALRGVLGQFDQSCISEIGRAFPQNLQSISHYGLSHESKLELSKTSQVSQFCRLGEALTFTKNWDGVDLITVFSRKVRL</sequence>
<reference evidence="2 3" key="1">
    <citation type="submission" date="2019-03" db="EMBL/GenBank/DDBJ databases">
        <title>Genomic Encyclopedia of Type Strains, Phase III (KMG-III): the genomes of soil and plant-associated and newly described type strains.</title>
        <authorList>
            <person name="Whitman W."/>
        </authorList>
    </citation>
    <scope>NUCLEOTIDE SEQUENCE [LARGE SCALE GENOMIC DNA]</scope>
    <source>
        <strain evidence="2 3">CECT 7378</strain>
    </source>
</reference>
<keyword evidence="1" id="KW-0521">NADP</keyword>
<dbReference type="RefSeq" id="WP_133504535.1">
    <property type="nucleotide sequence ID" value="NZ_SNXC01000014.1"/>
</dbReference>
<dbReference type="OrthoDB" id="580775at2"/>
<keyword evidence="3" id="KW-1185">Reference proteome</keyword>
<dbReference type="Pfam" id="PF05893">
    <property type="entry name" value="LuxC"/>
    <property type="match status" value="1"/>
</dbReference>
<dbReference type="GO" id="GO:0008218">
    <property type="term" value="P:bioluminescence"/>
    <property type="evidence" value="ECO:0007669"/>
    <property type="project" value="InterPro"/>
</dbReference>
<dbReference type="InterPro" id="IPR008670">
    <property type="entry name" value="CoA_reduct_LuxC"/>
</dbReference>
<proteinExistence type="predicted"/>
<gene>
    <name evidence="2" type="ORF">DFP79_2807</name>
</gene>
<evidence type="ECO:0000313" key="3">
    <source>
        <dbReference type="Proteomes" id="UP000294656"/>
    </source>
</evidence>
<protein>
    <submittedName>
        <fullName evidence="2">Acyl-CoA reductase LuxC</fullName>
    </submittedName>
</protein>
<dbReference type="EMBL" id="SNXC01000014">
    <property type="protein sequence ID" value="TDO96235.1"/>
    <property type="molecule type" value="Genomic_DNA"/>
</dbReference>
<evidence type="ECO:0000256" key="1">
    <source>
        <dbReference type="ARBA" id="ARBA00022857"/>
    </source>
</evidence>
<organism evidence="2 3">
    <name type="scientific">Marinomonas balearica</name>
    <dbReference type="NCBI Taxonomy" id="491947"/>
    <lineage>
        <taxon>Bacteria</taxon>
        <taxon>Pseudomonadati</taxon>
        <taxon>Pseudomonadota</taxon>
        <taxon>Gammaproteobacteria</taxon>
        <taxon>Oceanospirillales</taxon>
        <taxon>Oceanospirillaceae</taxon>
        <taxon>Marinomonas</taxon>
    </lineage>
</organism>
<dbReference type="GO" id="GO:0003995">
    <property type="term" value="F:acyl-CoA dehydrogenase activity"/>
    <property type="evidence" value="ECO:0007669"/>
    <property type="project" value="InterPro"/>
</dbReference>
<comment type="caution">
    <text evidence="2">The sequence shown here is derived from an EMBL/GenBank/DDBJ whole genome shotgun (WGS) entry which is preliminary data.</text>
</comment>